<gene>
    <name evidence="1" type="ORF">FHK98_11660</name>
</gene>
<reference evidence="1 2" key="1">
    <citation type="journal article" date="2020" name="J. Appl. Phycol.">
        <title>Morphological changes and genome evolution in Raphidiopsis raciborskii CS-506 after 23 years in culture.</title>
        <authorList>
            <person name="Willis A."/>
            <person name="Bent S.J."/>
            <person name="Jameson I.D."/>
        </authorList>
    </citation>
    <scope>NUCLEOTIDE SEQUENCE [LARGE SCALE GENOMIC DNA]</scope>
    <source>
        <strain evidence="1 2">CS-506_A</strain>
    </source>
</reference>
<dbReference type="AlphaFoldDB" id="A0A838WKI5"/>
<dbReference type="Proteomes" id="UP000538075">
    <property type="component" value="Unassembled WGS sequence"/>
</dbReference>
<proteinExistence type="predicted"/>
<name>A0A838WKI5_9CYAN</name>
<accession>A0A838WKI5</accession>
<evidence type="ECO:0000313" key="1">
    <source>
        <dbReference type="EMBL" id="MBA4466181.1"/>
    </source>
</evidence>
<protein>
    <submittedName>
        <fullName evidence="1">Uncharacterized protein</fullName>
    </submittedName>
</protein>
<dbReference type="EMBL" id="VDFG01000789">
    <property type="protein sequence ID" value="MBA4466181.1"/>
    <property type="molecule type" value="Genomic_DNA"/>
</dbReference>
<evidence type="ECO:0000313" key="2">
    <source>
        <dbReference type="Proteomes" id="UP000538075"/>
    </source>
</evidence>
<organism evidence="1 2">
    <name type="scientific">Cylindrospermopsis raciborskii CS-506_A</name>
    <dbReference type="NCBI Taxonomy" id="2585140"/>
    <lineage>
        <taxon>Bacteria</taxon>
        <taxon>Bacillati</taxon>
        <taxon>Cyanobacteriota</taxon>
        <taxon>Cyanophyceae</taxon>
        <taxon>Nostocales</taxon>
        <taxon>Aphanizomenonaceae</taxon>
        <taxon>Cylindrospermopsis</taxon>
    </lineage>
</organism>
<comment type="caution">
    <text evidence="1">The sequence shown here is derived from an EMBL/GenBank/DDBJ whole genome shotgun (WGS) entry which is preliminary data.</text>
</comment>
<sequence>MVTSTTPSNPATVVTSTNNNNSATTSVIPSIPVTAVTIPTSINNSAIVATPLQAGQNVADQISLGQGVEVTSNTTAVRILPISPTADSQTLSTTATVTTANGQTLNLVLKGTSNQIANAAGFIATATSAELSISQIQTGTSIALTGANFTQVADLINSLSGLMVIGTNQTLEPKLEKGQLLSSLASNIINSSTLPSDPKNKSESNSKLVQSVTIEPVRLNRAILIFNQIIDTSDDATVTALSRNVEFTTIGQVLKRLSKAFDKEN</sequence>